<dbReference type="EMBL" id="JAJAQC010000028">
    <property type="protein sequence ID" value="MDA0565946.1"/>
    <property type="molecule type" value="Genomic_DNA"/>
</dbReference>
<proteinExistence type="predicted"/>
<dbReference type="Gene3D" id="1.10.1660.10">
    <property type="match status" value="1"/>
</dbReference>
<keyword evidence="3" id="KW-1185">Reference proteome</keyword>
<dbReference type="Pfam" id="PF12728">
    <property type="entry name" value="HTH_17"/>
    <property type="match status" value="1"/>
</dbReference>
<evidence type="ECO:0000313" key="2">
    <source>
        <dbReference type="EMBL" id="MDA0565946.1"/>
    </source>
</evidence>
<evidence type="ECO:0000259" key="1">
    <source>
        <dbReference type="Pfam" id="PF12728"/>
    </source>
</evidence>
<dbReference type="SUPFAM" id="SSF46955">
    <property type="entry name" value="Putative DNA-binding domain"/>
    <property type="match status" value="1"/>
</dbReference>
<gene>
    <name evidence="2" type="ORF">LG943_16730</name>
</gene>
<dbReference type="InterPro" id="IPR041657">
    <property type="entry name" value="HTH_17"/>
</dbReference>
<protein>
    <submittedName>
        <fullName evidence="2">Helix-turn-helix domain-containing protein</fullName>
    </submittedName>
</protein>
<dbReference type="RefSeq" id="WP_270073208.1">
    <property type="nucleotide sequence ID" value="NZ_JAJAQC010000028.1"/>
</dbReference>
<dbReference type="AlphaFoldDB" id="A0A9X3SPI8"/>
<accession>A0A9X3SPI8</accession>
<sequence length="68" mass="7771">MSTPHLPPRFYTPAEVQNMFRVSHSTVRRWTEEGHLRTVRTLGGHRRIYADDVDALLRGEEAPHTCGG</sequence>
<name>A0A9X3SPI8_9ACTN</name>
<comment type="caution">
    <text evidence="2">The sequence shown here is derived from an EMBL/GenBank/DDBJ whole genome shotgun (WGS) entry which is preliminary data.</text>
</comment>
<dbReference type="InterPro" id="IPR010093">
    <property type="entry name" value="SinI_DNA-bd"/>
</dbReference>
<evidence type="ECO:0000313" key="3">
    <source>
        <dbReference type="Proteomes" id="UP001140076"/>
    </source>
</evidence>
<dbReference type="InterPro" id="IPR009061">
    <property type="entry name" value="DNA-bd_dom_put_sf"/>
</dbReference>
<dbReference type="GO" id="GO:0003677">
    <property type="term" value="F:DNA binding"/>
    <property type="evidence" value="ECO:0007669"/>
    <property type="project" value="InterPro"/>
</dbReference>
<reference evidence="2" key="1">
    <citation type="submission" date="2021-10" db="EMBL/GenBank/DDBJ databases">
        <title>Streptomonospora sp. nov., isolated from mangrove soil.</title>
        <authorList>
            <person name="Chen X."/>
            <person name="Ge X."/>
            <person name="Liu W."/>
        </authorList>
    </citation>
    <scope>NUCLEOTIDE SEQUENCE</scope>
    <source>
        <strain evidence="2">S1-112</strain>
    </source>
</reference>
<feature type="domain" description="Helix-turn-helix" evidence="1">
    <location>
        <begin position="10"/>
        <end position="59"/>
    </location>
</feature>
<dbReference type="NCBIfam" id="TIGR01764">
    <property type="entry name" value="excise"/>
    <property type="match status" value="1"/>
</dbReference>
<organism evidence="2 3">
    <name type="scientific">Streptomonospora mangrovi</name>
    <dbReference type="NCBI Taxonomy" id="2883123"/>
    <lineage>
        <taxon>Bacteria</taxon>
        <taxon>Bacillati</taxon>
        <taxon>Actinomycetota</taxon>
        <taxon>Actinomycetes</taxon>
        <taxon>Streptosporangiales</taxon>
        <taxon>Nocardiopsidaceae</taxon>
        <taxon>Streptomonospora</taxon>
    </lineage>
</organism>
<dbReference type="CDD" id="cd04762">
    <property type="entry name" value="HTH_MerR-trunc"/>
    <property type="match status" value="1"/>
</dbReference>
<dbReference type="Proteomes" id="UP001140076">
    <property type="component" value="Unassembled WGS sequence"/>
</dbReference>